<dbReference type="SMART" id="SM01381">
    <property type="entry name" value="7TM_GPCR_Srsx"/>
    <property type="match status" value="1"/>
</dbReference>
<keyword evidence="9 10" id="KW-0807">Transducer</keyword>
<dbReference type="Gene3D" id="1.20.1070.10">
    <property type="entry name" value="Rhodopsin 7-helix transmembrane proteins"/>
    <property type="match status" value="1"/>
</dbReference>
<reference evidence="14" key="1">
    <citation type="submission" date="2025-08" db="UniProtKB">
        <authorList>
            <consortium name="RefSeq"/>
        </authorList>
    </citation>
    <scope>IDENTIFICATION</scope>
    <source>
        <tissue evidence="14">Muscle</tissue>
    </source>
</reference>
<dbReference type="Pfam" id="PF00001">
    <property type="entry name" value="7tm_1"/>
    <property type="match status" value="1"/>
</dbReference>
<accession>A0ABM1T9V1</accession>
<evidence type="ECO:0000256" key="1">
    <source>
        <dbReference type="ARBA" id="ARBA00004651"/>
    </source>
</evidence>
<keyword evidence="8 10" id="KW-0675">Receptor</keyword>
<evidence type="ECO:0000259" key="12">
    <source>
        <dbReference type="PROSITE" id="PS50262"/>
    </source>
</evidence>
<keyword evidence="7 11" id="KW-0472">Membrane</keyword>
<evidence type="ECO:0000256" key="9">
    <source>
        <dbReference type="ARBA" id="ARBA00023224"/>
    </source>
</evidence>
<evidence type="ECO:0000256" key="11">
    <source>
        <dbReference type="SAM" id="Phobius"/>
    </source>
</evidence>
<evidence type="ECO:0000256" key="4">
    <source>
        <dbReference type="ARBA" id="ARBA00022692"/>
    </source>
</evidence>
<feature type="transmembrane region" description="Helical" evidence="11">
    <location>
        <begin position="301"/>
        <end position="324"/>
    </location>
</feature>
<dbReference type="SUPFAM" id="SSF81321">
    <property type="entry name" value="Family A G protein-coupled receptor-like"/>
    <property type="match status" value="1"/>
</dbReference>
<evidence type="ECO:0000256" key="7">
    <source>
        <dbReference type="ARBA" id="ARBA00023136"/>
    </source>
</evidence>
<feature type="transmembrane region" description="Helical" evidence="11">
    <location>
        <begin position="136"/>
        <end position="154"/>
    </location>
</feature>
<keyword evidence="13" id="KW-1185">Reference proteome</keyword>
<dbReference type="RefSeq" id="XP_022252657.1">
    <property type="nucleotide sequence ID" value="XM_022396949.1"/>
</dbReference>
<dbReference type="InterPro" id="IPR000276">
    <property type="entry name" value="GPCR_Rhodpsn"/>
</dbReference>
<evidence type="ECO:0000256" key="10">
    <source>
        <dbReference type="RuleBase" id="RU000688"/>
    </source>
</evidence>
<dbReference type="Proteomes" id="UP000694941">
    <property type="component" value="Unplaced"/>
</dbReference>
<keyword evidence="6 10" id="KW-0297">G-protein coupled receptor</keyword>
<proteinExistence type="inferred from homology"/>
<evidence type="ECO:0000313" key="13">
    <source>
        <dbReference type="Proteomes" id="UP000694941"/>
    </source>
</evidence>
<dbReference type="PANTHER" id="PTHR24228:SF74">
    <property type="entry name" value="G-PROTEIN COUPLED RECEPTORS FAMILY 1 PROFILE DOMAIN-CONTAINING PROTEIN"/>
    <property type="match status" value="1"/>
</dbReference>
<dbReference type="PANTHER" id="PTHR24228">
    <property type="entry name" value="B2 BRADYKININ RECEPTOR/ANGIOTENSIN II RECEPTOR"/>
    <property type="match status" value="1"/>
</dbReference>
<keyword evidence="3" id="KW-1003">Cell membrane</keyword>
<evidence type="ECO:0000313" key="14">
    <source>
        <dbReference type="RefSeq" id="XP_022252657.1"/>
    </source>
</evidence>
<dbReference type="PRINTS" id="PR00237">
    <property type="entry name" value="GPCRRHODOPSN"/>
</dbReference>
<feature type="transmembrane region" description="Helical" evidence="11">
    <location>
        <begin position="57"/>
        <end position="84"/>
    </location>
</feature>
<evidence type="ECO:0000256" key="3">
    <source>
        <dbReference type="ARBA" id="ARBA00022475"/>
    </source>
</evidence>
<comment type="subcellular location">
    <subcellularLocation>
        <location evidence="1">Cell membrane</location>
        <topology evidence="1">Multi-pass membrane protein</topology>
    </subcellularLocation>
</comment>
<organism evidence="13 14">
    <name type="scientific">Limulus polyphemus</name>
    <name type="common">Atlantic horseshoe crab</name>
    <dbReference type="NCBI Taxonomy" id="6850"/>
    <lineage>
        <taxon>Eukaryota</taxon>
        <taxon>Metazoa</taxon>
        <taxon>Ecdysozoa</taxon>
        <taxon>Arthropoda</taxon>
        <taxon>Chelicerata</taxon>
        <taxon>Merostomata</taxon>
        <taxon>Xiphosura</taxon>
        <taxon>Limulidae</taxon>
        <taxon>Limulus</taxon>
    </lineage>
</organism>
<dbReference type="CDD" id="cd15210">
    <property type="entry name" value="7tmA_GPR84-like"/>
    <property type="match status" value="1"/>
</dbReference>
<feature type="transmembrane region" description="Helical" evidence="11">
    <location>
        <begin position="174"/>
        <end position="195"/>
    </location>
</feature>
<feature type="domain" description="G-protein coupled receptors family 1 profile" evidence="12">
    <location>
        <begin position="75"/>
        <end position="353"/>
    </location>
</feature>
<dbReference type="GeneID" id="106468601"/>
<name>A0ABM1T9V1_LIMPO</name>
<dbReference type="InterPro" id="IPR017452">
    <property type="entry name" value="GPCR_Rhodpsn_7TM"/>
</dbReference>
<feature type="transmembrane region" description="Helical" evidence="11">
    <location>
        <begin position="222"/>
        <end position="247"/>
    </location>
</feature>
<keyword evidence="4 10" id="KW-0812">Transmembrane</keyword>
<evidence type="ECO:0000256" key="5">
    <source>
        <dbReference type="ARBA" id="ARBA00022989"/>
    </source>
</evidence>
<comment type="similarity">
    <text evidence="2 10">Belongs to the G-protein coupled receptor 1 family.</text>
</comment>
<evidence type="ECO:0000256" key="8">
    <source>
        <dbReference type="ARBA" id="ARBA00023170"/>
    </source>
</evidence>
<dbReference type="PROSITE" id="PS50262">
    <property type="entry name" value="G_PROTEIN_RECEP_F1_2"/>
    <property type="match status" value="1"/>
</dbReference>
<gene>
    <name evidence="14" type="primary">LOC106468601</name>
</gene>
<feature type="transmembrane region" description="Helical" evidence="11">
    <location>
        <begin position="336"/>
        <end position="356"/>
    </location>
</feature>
<feature type="transmembrane region" description="Helical" evidence="11">
    <location>
        <begin position="96"/>
        <end position="116"/>
    </location>
</feature>
<sequence>MPLLETDGSEHLEYNISQEGNATFSSNKYDNITLSDPGQSNITKAIVTLFHEYPPALLSFGAACCIVFSIIGIPGNLISIGALARSPRLRNATTTFIINLCVADAIFCAFSIPLSASTFLRRKWVHGDALCVLFPLIRYSNVAVSLLSVVAITVNRYVLIVHPQKYKSIYKKHWIAIMVAAIWLFSFICLLPPLLNVWGKFGFDPTVGTCTILKVNGRSPKVFLYVFAFVLPSVAFVICYSRIFCVVRKAHKNIKERPDNTRTEGGPKSPRILLQQLREKFHPSSEFSGKRKKELTKDIRLLRMILVIFFTFVICYLPVTIIKITRKEDDLPVINILGYVSIYFSSCINPIIYVLMSQEYRQAYKKCFNCSKDLTSSSSS</sequence>
<evidence type="ECO:0000256" key="6">
    <source>
        <dbReference type="ARBA" id="ARBA00023040"/>
    </source>
</evidence>
<keyword evidence="5 11" id="KW-1133">Transmembrane helix</keyword>
<dbReference type="PROSITE" id="PS00237">
    <property type="entry name" value="G_PROTEIN_RECEP_F1_1"/>
    <property type="match status" value="1"/>
</dbReference>
<evidence type="ECO:0000256" key="2">
    <source>
        <dbReference type="ARBA" id="ARBA00010663"/>
    </source>
</evidence>
<protein>
    <submittedName>
        <fullName evidence="14">G-protein coupled receptor moody-like</fullName>
    </submittedName>
</protein>